<name>A0ABS3HI87_9ENTE</name>
<comment type="caution">
    <text evidence="1">The sequence shown here is derived from an EMBL/GenBank/DDBJ whole genome shotgun (WGS) entry which is preliminary data.</text>
</comment>
<sequence>MDNLKIERVWQDSNLLELKVSAKSKYIKVTQVCYVQNEDLQTIGKNIQDFSFNFNKKCYVEFGEKSGNRTPAFSLEFLPADKTGNILIEVDMEIDDNDEGRHRSCFYIQSEIGLVERFGKSLIQMTRSKVDEINLNI</sequence>
<accession>A0ABS3HI87</accession>
<dbReference type="Proteomes" id="UP000664495">
    <property type="component" value="Unassembled WGS sequence"/>
</dbReference>
<dbReference type="RefSeq" id="WP_207108947.1">
    <property type="nucleotide sequence ID" value="NZ_JAFLVR010000030.1"/>
</dbReference>
<protein>
    <submittedName>
        <fullName evidence="1">Uncharacterized protein</fullName>
    </submittedName>
</protein>
<gene>
    <name evidence="1" type="ORF">JZO85_12910</name>
</gene>
<reference evidence="1 2" key="1">
    <citation type="submission" date="2021-03" db="EMBL/GenBank/DDBJ databases">
        <title>Enterococcal diversity collection.</title>
        <authorList>
            <person name="Gilmore M.S."/>
            <person name="Schwartzman J."/>
            <person name="Van Tyne D."/>
            <person name="Martin M."/>
            <person name="Earl A.M."/>
            <person name="Manson A.L."/>
            <person name="Straub T."/>
            <person name="Salamzade R."/>
            <person name="Saavedra J."/>
            <person name="Lebreton F."/>
            <person name="Prichula J."/>
            <person name="Schaufler K."/>
            <person name="Gaca A."/>
            <person name="Sgardioli B."/>
            <person name="Wagenaar J."/>
            <person name="Strong T."/>
        </authorList>
    </citation>
    <scope>NUCLEOTIDE SEQUENCE [LARGE SCALE GENOMIC DNA]</scope>
    <source>
        <strain evidence="1 2">MJM16</strain>
    </source>
</reference>
<proteinExistence type="predicted"/>
<dbReference type="EMBL" id="JAFLVR010000030">
    <property type="protein sequence ID" value="MBO0453178.1"/>
    <property type="molecule type" value="Genomic_DNA"/>
</dbReference>
<evidence type="ECO:0000313" key="2">
    <source>
        <dbReference type="Proteomes" id="UP000664495"/>
    </source>
</evidence>
<organism evidence="1 2">
    <name type="scientific">Candidatus Enterococcus murrayae</name>
    <dbReference type="NCBI Taxonomy" id="2815321"/>
    <lineage>
        <taxon>Bacteria</taxon>
        <taxon>Bacillati</taxon>
        <taxon>Bacillota</taxon>
        <taxon>Bacilli</taxon>
        <taxon>Lactobacillales</taxon>
        <taxon>Enterococcaceae</taxon>
        <taxon>Enterococcus</taxon>
    </lineage>
</organism>
<evidence type="ECO:0000313" key="1">
    <source>
        <dbReference type="EMBL" id="MBO0453178.1"/>
    </source>
</evidence>
<keyword evidence="2" id="KW-1185">Reference proteome</keyword>